<dbReference type="PANTHER" id="PTHR28244:SF1">
    <property type="entry name" value="RNA POLYMERASE I-SPECIFIC TRANSCRIPTION INITIATION FACTOR RRN11"/>
    <property type="match status" value="1"/>
</dbReference>
<feature type="compositionally biased region" description="Acidic residues" evidence="1">
    <location>
        <begin position="105"/>
        <end position="119"/>
    </location>
</feature>
<dbReference type="PANTHER" id="PTHR28244">
    <property type="entry name" value="RNA POLYMERASE I-SPECIFIC TRANSCRIPTION INITIATION FACTOR RRN11"/>
    <property type="match status" value="1"/>
</dbReference>
<dbReference type="InterPro" id="IPR053029">
    <property type="entry name" value="RNA_pol_I-specific_init_factor"/>
</dbReference>
<feature type="compositionally biased region" description="Basic residues" evidence="1">
    <location>
        <begin position="438"/>
        <end position="451"/>
    </location>
</feature>
<feature type="compositionally biased region" description="Basic and acidic residues" evidence="1">
    <location>
        <begin position="231"/>
        <end position="240"/>
    </location>
</feature>
<dbReference type="EMBL" id="MU853225">
    <property type="protein sequence ID" value="KAK4126357.1"/>
    <property type="molecule type" value="Genomic_DNA"/>
</dbReference>
<dbReference type="AlphaFoldDB" id="A0AAN6U4R3"/>
<feature type="region of interest" description="Disordered" evidence="1">
    <location>
        <begin position="1"/>
        <end position="23"/>
    </location>
</feature>
<evidence type="ECO:0000313" key="3">
    <source>
        <dbReference type="Proteomes" id="UP001302602"/>
    </source>
</evidence>
<name>A0AAN6U4R3_9PEZI</name>
<feature type="compositionally biased region" description="Basic residues" evidence="1">
    <location>
        <begin position="53"/>
        <end position="63"/>
    </location>
</feature>
<feature type="compositionally biased region" description="Acidic residues" evidence="1">
    <location>
        <begin position="472"/>
        <end position="484"/>
    </location>
</feature>
<dbReference type="RefSeq" id="XP_062650128.1">
    <property type="nucleotide sequence ID" value="XM_062786703.1"/>
</dbReference>
<accession>A0AAN6U4R3</accession>
<keyword evidence="3" id="KW-1185">Reference proteome</keyword>
<feature type="region of interest" description="Disordered" evidence="1">
    <location>
        <begin position="39"/>
        <end position="163"/>
    </location>
</feature>
<feature type="compositionally biased region" description="Basic residues" evidence="1">
    <location>
        <begin position="1"/>
        <end position="10"/>
    </location>
</feature>
<organism evidence="2 3">
    <name type="scientific">Parathielavia appendiculata</name>
    <dbReference type="NCBI Taxonomy" id="2587402"/>
    <lineage>
        <taxon>Eukaryota</taxon>
        <taxon>Fungi</taxon>
        <taxon>Dikarya</taxon>
        <taxon>Ascomycota</taxon>
        <taxon>Pezizomycotina</taxon>
        <taxon>Sordariomycetes</taxon>
        <taxon>Sordariomycetidae</taxon>
        <taxon>Sordariales</taxon>
        <taxon>Chaetomiaceae</taxon>
        <taxon>Parathielavia</taxon>
    </lineage>
</organism>
<feature type="region of interest" description="Disordered" evidence="1">
    <location>
        <begin position="423"/>
        <end position="457"/>
    </location>
</feature>
<dbReference type="GO" id="GO:0042790">
    <property type="term" value="P:nucleolar large rRNA transcription by RNA polymerase I"/>
    <property type="evidence" value="ECO:0007669"/>
    <property type="project" value="TreeGrafter"/>
</dbReference>
<dbReference type="GO" id="GO:0070860">
    <property type="term" value="C:RNA polymerase I core factor complex"/>
    <property type="evidence" value="ECO:0007669"/>
    <property type="project" value="TreeGrafter"/>
</dbReference>
<feature type="compositionally biased region" description="Acidic residues" evidence="1">
    <location>
        <begin position="329"/>
        <end position="347"/>
    </location>
</feature>
<comment type="caution">
    <text evidence="2">The sequence shown here is derived from an EMBL/GenBank/DDBJ whole genome shotgun (WGS) entry which is preliminary data.</text>
</comment>
<reference evidence="2" key="2">
    <citation type="submission" date="2023-05" db="EMBL/GenBank/DDBJ databases">
        <authorList>
            <consortium name="Lawrence Berkeley National Laboratory"/>
            <person name="Steindorff A."/>
            <person name="Hensen N."/>
            <person name="Bonometti L."/>
            <person name="Westerberg I."/>
            <person name="Brannstrom I.O."/>
            <person name="Guillou S."/>
            <person name="Cros-Aarteil S."/>
            <person name="Calhoun S."/>
            <person name="Haridas S."/>
            <person name="Kuo A."/>
            <person name="Mondo S."/>
            <person name="Pangilinan J."/>
            <person name="Riley R."/>
            <person name="Labutti K."/>
            <person name="Andreopoulos B."/>
            <person name="Lipzen A."/>
            <person name="Chen C."/>
            <person name="Yanf M."/>
            <person name="Daum C."/>
            <person name="Ng V."/>
            <person name="Clum A."/>
            <person name="Ohm R."/>
            <person name="Martin F."/>
            <person name="Silar P."/>
            <person name="Natvig D."/>
            <person name="Lalanne C."/>
            <person name="Gautier V."/>
            <person name="Ament-Velasquez S.L."/>
            <person name="Kruys A."/>
            <person name="Hutchinson M.I."/>
            <person name="Powell A.J."/>
            <person name="Barry K."/>
            <person name="Miller A.N."/>
            <person name="Grigoriev I.V."/>
            <person name="Debuchy R."/>
            <person name="Gladieux P."/>
            <person name="Thoren M.H."/>
            <person name="Johannesson H."/>
        </authorList>
    </citation>
    <scope>NUCLEOTIDE SEQUENCE</scope>
    <source>
        <strain evidence="2">CBS 731.68</strain>
    </source>
</reference>
<proteinExistence type="predicted"/>
<evidence type="ECO:0000313" key="2">
    <source>
        <dbReference type="EMBL" id="KAK4126357.1"/>
    </source>
</evidence>
<feature type="region of interest" description="Disordered" evidence="1">
    <location>
        <begin position="470"/>
        <end position="495"/>
    </location>
</feature>
<feature type="compositionally biased region" description="Acidic residues" evidence="1">
    <location>
        <begin position="241"/>
        <end position="254"/>
    </location>
</feature>
<gene>
    <name evidence="2" type="ORF">N657DRAFT_305331</name>
</gene>
<sequence length="495" mass="54863">MATIQCKRKRAPSDAVINPLSHTPDTLKQFAVAGYPAEQPLPSKAFYPGFPHRPPRPKTKGPKKLGCSGPADADANADYPGSSSSARALQGTPRGGSQSGAASDADVETNGEDGEEDTETGWWTTDFDDTEDDNSSRLTVSGERKRSKSSRKEGSKGKGKNAAGFDRRAHAYRARVGCLAAVVRRCLAEGDIGTAKRAFGLLARAKVYGRNVDLRWERYWEMGAEVLMREGEAPSDRVDQEGVDEEGDGAEDGGVEWHGEREVQEGEERLARLKAYYGYLIQQYPYSKQQPASANSVLDFQVAMFSAEMEAAYAAHKRGLESLQRDGGWEDDMDVEEPMDYDLDDGQEGAGDGKTRDDLRGLSRRELRLRGKEDDLRLAALRRMVDVAQRMDTVMEMVPFSRDHELLRLRAMVALYMGDLYVPPAPRPASEDRDSRRARAGQRAKAKGLLRRIKEGGRELKDHDEALLESLASDDDRDEEDEDTSVLPMFSSLEF</sequence>
<dbReference type="GeneID" id="87823471"/>
<dbReference type="GO" id="GO:0001164">
    <property type="term" value="F:RNA polymerase I core promoter sequence-specific DNA binding"/>
    <property type="evidence" value="ECO:0007669"/>
    <property type="project" value="TreeGrafter"/>
</dbReference>
<feature type="region of interest" description="Disordered" evidence="1">
    <location>
        <begin position="325"/>
        <end position="359"/>
    </location>
</feature>
<feature type="region of interest" description="Disordered" evidence="1">
    <location>
        <begin position="231"/>
        <end position="262"/>
    </location>
</feature>
<reference evidence="2" key="1">
    <citation type="journal article" date="2023" name="Mol. Phylogenet. Evol.">
        <title>Genome-scale phylogeny and comparative genomics of the fungal order Sordariales.</title>
        <authorList>
            <person name="Hensen N."/>
            <person name="Bonometti L."/>
            <person name="Westerberg I."/>
            <person name="Brannstrom I.O."/>
            <person name="Guillou S."/>
            <person name="Cros-Aarteil S."/>
            <person name="Calhoun S."/>
            <person name="Haridas S."/>
            <person name="Kuo A."/>
            <person name="Mondo S."/>
            <person name="Pangilinan J."/>
            <person name="Riley R."/>
            <person name="LaButti K."/>
            <person name="Andreopoulos B."/>
            <person name="Lipzen A."/>
            <person name="Chen C."/>
            <person name="Yan M."/>
            <person name="Daum C."/>
            <person name="Ng V."/>
            <person name="Clum A."/>
            <person name="Steindorff A."/>
            <person name="Ohm R.A."/>
            <person name="Martin F."/>
            <person name="Silar P."/>
            <person name="Natvig D.O."/>
            <person name="Lalanne C."/>
            <person name="Gautier V."/>
            <person name="Ament-Velasquez S.L."/>
            <person name="Kruys A."/>
            <person name="Hutchinson M.I."/>
            <person name="Powell A.J."/>
            <person name="Barry K."/>
            <person name="Miller A.N."/>
            <person name="Grigoriev I.V."/>
            <person name="Debuchy R."/>
            <person name="Gladieux P."/>
            <person name="Hiltunen Thoren M."/>
            <person name="Johannesson H."/>
        </authorList>
    </citation>
    <scope>NUCLEOTIDE SEQUENCE</scope>
    <source>
        <strain evidence="2">CBS 731.68</strain>
    </source>
</reference>
<protein>
    <submittedName>
        <fullName evidence="2">Uncharacterized protein</fullName>
    </submittedName>
</protein>
<evidence type="ECO:0000256" key="1">
    <source>
        <dbReference type="SAM" id="MobiDB-lite"/>
    </source>
</evidence>
<dbReference type="Proteomes" id="UP001302602">
    <property type="component" value="Unassembled WGS sequence"/>
</dbReference>
<dbReference type="GO" id="GO:0017025">
    <property type="term" value="F:TBP-class protein binding"/>
    <property type="evidence" value="ECO:0007669"/>
    <property type="project" value="TreeGrafter"/>
</dbReference>